<dbReference type="PANTHER" id="PTHR23150">
    <property type="entry name" value="SULFATASE MODIFYING FACTOR 1, 2"/>
    <property type="match status" value="1"/>
</dbReference>
<dbReference type="PROSITE" id="PS51257">
    <property type="entry name" value="PROKAR_LIPOPROTEIN"/>
    <property type="match status" value="1"/>
</dbReference>
<keyword evidence="1" id="KW-0472">Membrane</keyword>
<feature type="transmembrane region" description="Helical" evidence="1">
    <location>
        <begin position="118"/>
        <end position="134"/>
    </location>
</feature>
<dbReference type="Pfam" id="PF03781">
    <property type="entry name" value="FGE-sulfatase"/>
    <property type="match status" value="1"/>
</dbReference>
<evidence type="ECO:0000313" key="4">
    <source>
        <dbReference type="Proteomes" id="UP000779900"/>
    </source>
</evidence>
<evidence type="ECO:0000313" key="3">
    <source>
        <dbReference type="EMBL" id="MBM3332722.1"/>
    </source>
</evidence>
<dbReference type="Proteomes" id="UP000779900">
    <property type="component" value="Unassembled WGS sequence"/>
</dbReference>
<gene>
    <name evidence="3" type="ORF">FJY68_12900</name>
</gene>
<sequence length="577" mass="64454">MRRQPAGLLALATVLSIGSCSSKLVNSAAEYRRVTPEKTRLNWVWPRRSTPVLSTTLTSEFLSERVETRYYHSDYTWTNLGCWLGAMTLPLVAAAAVNDWRDHVDAFGNKKSGTSRNLAYGSILALGGCLYFGIPNRSRFPLRPRDWSKEVVSRGDTSYQHGARVCDRSVLVSGADRGNGRSVRTTEDGILNVDLRDFYEAVLDDSALRLTATWDGMCASLEVPGNYVSAVRRAELAADSLLALAAQAEKENNYEVAHSLYDNLVSNYAQTRPAALASSKVHEVSRRLLPTRMRFLRTNPQGFEEYLWPMDSSVMVKIPAGAFLMGSQEGEGESNERPRHQVTMSEYYVDKCEVTNRQFEEFVKATGYRTDAETMSDSSCVYDPDSSRAVWRTGVNWRDYAFTGRENHPVVLVSWNDANAYCDWVGRRLPTEAEWEKAARGTDARKYPWGDAEPHASGIHRANWAVGLDWDSGPEEWKLDGYGFTAPVGHYPLGVSPYGCLDMAGNVREWCQDRYSEGYYRRSPGDNPQGPTSGSVRVIRDGSWFAETGGLRSARRGGNKPSLRSDFLGFRCTVGTD</sequence>
<dbReference type="InterPro" id="IPR016187">
    <property type="entry name" value="CTDL_fold"/>
</dbReference>
<dbReference type="GO" id="GO:0120147">
    <property type="term" value="F:formylglycine-generating oxidase activity"/>
    <property type="evidence" value="ECO:0007669"/>
    <property type="project" value="TreeGrafter"/>
</dbReference>
<dbReference type="InterPro" id="IPR051043">
    <property type="entry name" value="Sulfatase_Mod_Factor_Kinase"/>
</dbReference>
<keyword evidence="1" id="KW-0812">Transmembrane</keyword>
<dbReference type="InterPro" id="IPR042095">
    <property type="entry name" value="SUMF_sf"/>
</dbReference>
<organism evidence="3 4">
    <name type="scientific">candidate division WOR-3 bacterium</name>
    <dbReference type="NCBI Taxonomy" id="2052148"/>
    <lineage>
        <taxon>Bacteria</taxon>
        <taxon>Bacteria division WOR-3</taxon>
    </lineage>
</organism>
<dbReference type="InterPro" id="IPR005532">
    <property type="entry name" value="SUMF_dom"/>
</dbReference>
<comment type="caution">
    <text evidence="3">The sequence shown here is derived from an EMBL/GenBank/DDBJ whole genome shotgun (WGS) entry which is preliminary data.</text>
</comment>
<reference evidence="3" key="1">
    <citation type="submission" date="2019-03" db="EMBL/GenBank/DDBJ databases">
        <title>Lake Tanganyika Metagenome-Assembled Genomes (MAGs).</title>
        <authorList>
            <person name="Tran P."/>
        </authorList>
    </citation>
    <scope>NUCLEOTIDE SEQUENCE</scope>
    <source>
        <strain evidence="3">K_DeepCast_150m_m2_040</strain>
    </source>
</reference>
<name>A0A937XGJ1_UNCW3</name>
<keyword evidence="1" id="KW-1133">Transmembrane helix</keyword>
<accession>A0A937XGJ1</accession>
<feature type="domain" description="Sulfatase-modifying factor enzyme-like" evidence="2">
    <location>
        <begin position="315"/>
        <end position="572"/>
    </location>
</feature>
<dbReference type="EMBL" id="VGIR01000124">
    <property type="protein sequence ID" value="MBM3332722.1"/>
    <property type="molecule type" value="Genomic_DNA"/>
</dbReference>
<protein>
    <submittedName>
        <fullName evidence="3">Formylglycine-generating enzyme family protein</fullName>
    </submittedName>
</protein>
<dbReference type="PANTHER" id="PTHR23150:SF19">
    <property type="entry name" value="FORMYLGLYCINE-GENERATING ENZYME"/>
    <property type="match status" value="1"/>
</dbReference>
<dbReference type="AlphaFoldDB" id="A0A937XGJ1"/>
<evidence type="ECO:0000256" key="1">
    <source>
        <dbReference type="SAM" id="Phobius"/>
    </source>
</evidence>
<feature type="transmembrane region" description="Helical" evidence="1">
    <location>
        <begin position="77"/>
        <end position="97"/>
    </location>
</feature>
<dbReference type="Gene3D" id="3.90.1580.10">
    <property type="entry name" value="paralog of FGE (formylglycine-generating enzyme)"/>
    <property type="match status" value="1"/>
</dbReference>
<proteinExistence type="predicted"/>
<evidence type="ECO:0000259" key="2">
    <source>
        <dbReference type="Pfam" id="PF03781"/>
    </source>
</evidence>
<dbReference type="SUPFAM" id="SSF56436">
    <property type="entry name" value="C-type lectin-like"/>
    <property type="match status" value="1"/>
</dbReference>